<sequence length="78" mass="8846">MDEKTAGSGAGPHTHDGPGCFFCNTAMPVLEHIWSEATRDHFRTSRVEFLKGLRSLLDERIEHLSRHQEQKGTRVTVE</sequence>
<dbReference type="HOGENOM" id="CLU_2620165_0_0_0"/>
<name>Q01U13_SOLUE</name>
<gene>
    <name evidence="1" type="ordered locus">Acid_5916</name>
</gene>
<proteinExistence type="predicted"/>
<evidence type="ECO:0000313" key="1">
    <source>
        <dbReference type="EMBL" id="ABJ86857.1"/>
    </source>
</evidence>
<organism evidence="1">
    <name type="scientific">Solibacter usitatus (strain Ellin6076)</name>
    <dbReference type="NCBI Taxonomy" id="234267"/>
    <lineage>
        <taxon>Bacteria</taxon>
        <taxon>Pseudomonadati</taxon>
        <taxon>Acidobacteriota</taxon>
        <taxon>Terriglobia</taxon>
        <taxon>Bryobacterales</taxon>
        <taxon>Solibacteraceae</taxon>
        <taxon>Candidatus Solibacter</taxon>
    </lineage>
</organism>
<protein>
    <submittedName>
        <fullName evidence="1">Uncharacterized protein</fullName>
    </submittedName>
</protein>
<reference evidence="1" key="1">
    <citation type="submission" date="2006-10" db="EMBL/GenBank/DDBJ databases">
        <title>Complete sequence of Solibacter usitatus Ellin6076.</title>
        <authorList>
            <consortium name="US DOE Joint Genome Institute"/>
            <person name="Copeland A."/>
            <person name="Lucas S."/>
            <person name="Lapidus A."/>
            <person name="Barry K."/>
            <person name="Detter J.C."/>
            <person name="Glavina del Rio T."/>
            <person name="Hammon N."/>
            <person name="Israni S."/>
            <person name="Dalin E."/>
            <person name="Tice H."/>
            <person name="Pitluck S."/>
            <person name="Thompson L.S."/>
            <person name="Brettin T."/>
            <person name="Bruce D."/>
            <person name="Han C."/>
            <person name="Tapia R."/>
            <person name="Gilna P."/>
            <person name="Schmutz J."/>
            <person name="Larimer F."/>
            <person name="Land M."/>
            <person name="Hauser L."/>
            <person name="Kyrpides N."/>
            <person name="Mikhailova N."/>
            <person name="Janssen P.H."/>
            <person name="Kuske C.R."/>
            <person name="Richardson P."/>
        </authorList>
    </citation>
    <scope>NUCLEOTIDE SEQUENCE</scope>
    <source>
        <strain evidence="1">Ellin6076</strain>
    </source>
</reference>
<dbReference type="AlphaFoldDB" id="Q01U13"/>
<accession>Q01U13</accession>
<dbReference type="InParanoid" id="Q01U13"/>
<dbReference type="KEGG" id="sus:Acid_5916"/>
<dbReference type="EMBL" id="CP000473">
    <property type="protein sequence ID" value="ABJ86857.1"/>
    <property type="molecule type" value="Genomic_DNA"/>
</dbReference>
<dbReference type="STRING" id="234267.Acid_5916"/>
<dbReference type="OrthoDB" id="129660at2"/>